<feature type="signal peptide" evidence="1">
    <location>
        <begin position="1"/>
        <end position="22"/>
    </location>
</feature>
<accession>A0A1I8BAC6</accession>
<organism evidence="2 3">
    <name type="scientific">Meloidogyne hapla</name>
    <name type="common">Root-knot nematode worm</name>
    <dbReference type="NCBI Taxonomy" id="6305"/>
    <lineage>
        <taxon>Eukaryota</taxon>
        <taxon>Metazoa</taxon>
        <taxon>Ecdysozoa</taxon>
        <taxon>Nematoda</taxon>
        <taxon>Chromadorea</taxon>
        <taxon>Rhabditida</taxon>
        <taxon>Tylenchina</taxon>
        <taxon>Tylenchomorpha</taxon>
        <taxon>Tylenchoidea</taxon>
        <taxon>Meloidogynidae</taxon>
        <taxon>Meloidogyninae</taxon>
        <taxon>Meloidogyne</taxon>
    </lineage>
</organism>
<evidence type="ECO:0000313" key="3">
    <source>
        <dbReference type="WBParaSite" id="MhA1_Contig1749.frz3.gene5"/>
    </source>
</evidence>
<dbReference type="Proteomes" id="UP000095281">
    <property type="component" value="Unplaced"/>
</dbReference>
<dbReference type="AlphaFoldDB" id="A0A1I8BAC6"/>
<keyword evidence="1" id="KW-0732">Signal</keyword>
<sequence>MKLLKFSIFLFFACLLFELISANPPTLEEKVRRLQKIVQSKKHKVTNKSADFIKLEKFILELKEEIRKIYSNQQQDGKIQMVNLTHYCTLPVITSKEAKINYLYKLWKGAGTSGHGTIGQVGVGGHDGISGIGISGNRIKDFDLNLPPNDEIRYYV</sequence>
<dbReference type="WBParaSite" id="MhA1_Contig1749.frz3.gene5">
    <property type="protein sequence ID" value="MhA1_Contig1749.frz3.gene5"/>
    <property type="gene ID" value="MhA1_Contig1749.frz3.gene5"/>
</dbReference>
<keyword evidence="2" id="KW-1185">Reference proteome</keyword>
<reference evidence="3" key="1">
    <citation type="submission" date="2016-11" db="UniProtKB">
        <authorList>
            <consortium name="WormBaseParasite"/>
        </authorList>
    </citation>
    <scope>IDENTIFICATION</scope>
</reference>
<name>A0A1I8BAC6_MELHA</name>
<proteinExistence type="predicted"/>
<evidence type="ECO:0000256" key="1">
    <source>
        <dbReference type="SAM" id="SignalP"/>
    </source>
</evidence>
<feature type="chain" id="PRO_5009315597" evidence="1">
    <location>
        <begin position="23"/>
        <end position="156"/>
    </location>
</feature>
<protein>
    <submittedName>
        <fullName evidence="3">Uncharacterized protein</fullName>
    </submittedName>
</protein>
<evidence type="ECO:0000313" key="2">
    <source>
        <dbReference type="Proteomes" id="UP000095281"/>
    </source>
</evidence>